<proteinExistence type="predicted"/>
<evidence type="ECO:0000313" key="2">
    <source>
        <dbReference type="Proteomes" id="UP001222027"/>
    </source>
</evidence>
<gene>
    <name evidence="1" type="ORF">OPV22_024995</name>
</gene>
<comment type="caution">
    <text evidence="1">The sequence shown here is derived from an EMBL/GenBank/DDBJ whole genome shotgun (WGS) entry which is preliminary data.</text>
</comment>
<protein>
    <submittedName>
        <fullName evidence="1">Uncharacterized protein</fullName>
    </submittedName>
</protein>
<evidence type="ECO:0000313" key="1">
    <source>
        <dbReference type="EMBL" id="KAJ8470652.1"/>
    </source>
</evidence>
<name>A0AAV8QEF4_ENSVE</name>
<keyword evidence="2" id="KW-1185">Reference proteome</keyword>
<dbReference type="EMBL" id="JAQQAF010000007">
    <property type="protein sequence ID" value="KAJ8470652.1"/>
    <property type="molecule type" value="Genomic_DNA"/>
</dbReference>
<dbReference type="Proteomes" id="UP001222027">
    <property type="component" value="Unassembled WGS sequence"/>
</dbReference>
<organism evidence="1 2">
    <name type="scientific">Ensete ventricosum</name>
    <name type="common">Abyssinian banana</name>
    <name type="synonym">Musa ensete</name>
    <dbReference type="NCBI Taxonomy" id="4639"/>
    <lineage>
        <taxon>Eukaryota</taxon>
        <taxon>Viridiplantae</taxon>
        <taxon>Streptophyta</taxon>
        <taxon>Embryophyta</taxon>
        <taxon>Tracheophyta</taxon>
        <taxon>Spermatophyta</taxon>
        <taxon>Magnoliopsida</taxon>
        <taxon>Liliopsida</taxon>
        <taxon>Zingiberales</taxon>
        <taxon>Musaceae</taxon>
        <taxon>Ensete</taxon>
    </lineage>
</organism>
<sequence length="125" mass="14135">MVKDASYQLLKRNESLLLDEYKFYTIIGQWLIGRKGVTNLDRETRNCEIISDGGGLNGIFLPQDFCFSELPKLLTRVDWFAGGEKDFVGLTKAHPQLRVAGSSPVAEMFDETNAHDSECMHSFPF</sequence>
<reference evidence="1 2" key="1">
    <citation type="submission" date="2022-12" db="EMBL/GenBank/DDBJ databases">
        <title>Chromosome-scale assembly of the Ensete ventricosum genome.</title>
        <authorList>
            <person name="Dussert Y."/>
            <person name="Stocks J."/>
            <person name="Wendawek A."/>
            <person name="Woldeyes F."/>
            <person name="Nichols R.A."/>
            <person name="Borrell J.S."/>
        </authorList>
    </citation>
    <scope>NUCLEOTIDE SEQUENCE [LARGE SCALE GENOMIC DNA]</scope>
    <source>
        <strain evidence="2">cv. Maze</strain>
        <tissue evidence="1">Seeds</tissue>
    </source>
</reference>
<dbReference type="AlphaFoldDB" id="A0AAV8QEF4"/>
<accession>A0AAV8QEF4</accession>